<reference evidence="1" key="1">
    <citation type="submission" date="2021-04" db="EMBL/GenBank/DDBJ databases">
        <title>Luteolibacter sp. 32A isolated from the skin of an Anderson's salamander (Ambystoma andersonii).</title>
        <authorList>
            <person name="Spergser J."/>
            <person name="Busse H.-J."/>
        </authorList>
    </citation>
    <scope>NUCLEOTIDE SEQUENCE</scope>
    <source>
        <strain evidence="1">32A</strain>
    </source>
</reference>
<evidence type="ECO:0000313" key="1">
    <source>
        <dbReference type="EMBL" id="QUE49264.1"/>
    </source>
</evidence>
<keyword evidence="2" id="KW-1185">Reference proteome</keyword>
<evidence type="ECO:0000313" key="2">
    <source>
        <dbReference type="Proteomes" id="UP000676169"/>
    </source>
</evidence>
<dbReference type="AlphaFoldDB" id="A0A975G4N6"/>
<dbReference type="Proteomes" id="UP000676169">
    <property type="component" value="Chromosome"/>
</dbReference>
<sequence length="256" mass="28191">MELLLLPPVPAAAPGLLLHRGGVSATRDEVFAVETPPSTESWHPLSHRSLVREVQAGLVSCGFRVEAENHALSHAGARYFGVFSISLPSRSDNGVGWVVGLRNSHDKRYPAGLVAGTRVFICDNLAFSGEVQLSRKHTRHAARDLPQLMARAIGQLGGKLRQLDERIAAYRDHTLDDRSAHDLIVCSIDNRVITPTQIPDVVHEWREPRHAEFRARTLWSLFNAYTEVFKGGNPHTAIRRGQALHGLCDGALELAS</sequence>
<proteinExistence type="predicted"/>
<dbReference type="EMBL" id="CP073100">
    <property type="protein sequence ID" value="QUE49264.1"/>
    <property type="molecule type" value="Genomic_DNA"/>
</dbReference>
<dbReference type="KEGG" id="lamb:KBB96_10300"/>
<organism evidence="1 2">
    <name type="scientific">Luteolibacter ambystomatis</name>
    <dbReference type="NCBI Taxonomy" id="2824561"/>
    <lineage>
        <taxon>Bacteria</taxon>
        <taxon>Pseudomonadati</taxon>
        <taxon>Verrucomicrobiota</taxon>
        <taxon>Verrucomicrobiia</taxon>
        <taxon>Verrucomicrobiales</taxon>
        <taxon>Verrucomicrobiaceae</taxon>
        <taxon>Luteolibacter</taxon>
    </lineage>
</organism>
<dbReference type="Pfam" id="PF06067">
    <property type="entry name" value="DUF932"/>
    <property type="match status" value="1"/>
</dbReference>
<protein>
    <submittedName>
        <fullName evidence="1">DUF932 domain-containing protein</fullName>
    </submittedName>
</protein>
<name>A0A975G4N6_9BACT</name>
<gene>
    <name evidence="1" type="ORF">KBB96_10300</name>
</gene>
<accession>A0A975G4N6</accession>
<dbReference type="RefSeq" id="WP_211629272.1">
    <property type="nucleotide sequence ID" value="NZ_CP073100.1"/>
</dbReference>
<dbReference type="InterPro" id="IPR026325">
    <property type="entry name" value="DUF932"/>
</dbReference>